<dbReference type="AlphaFoldDB" id="A0AAE3XRV7"/>
<organism evidence="1 2">
    <name type="scientific">Aureibacter tunicatorum</name>
    <dbReference type="NCBI Taxonomy" id="866807"/>
    <lineage>
        <taxon>Bacteria</taxon>
        <taxon>Pseudomonadati</taxon>
        <taxon>Bacteroidota</taxon>
        <taxon>Cytophagia</taxon>
        <taxon>Cytophagales</taxon>
        <taxon>Persicobacteraceae</taxon>
        <taxon>Aureibacter</taxon>
    </lineage>
</organism>
<evidence type="ECO:0000313" key="1">
    <source>
        <dbReference type="EMBL" id="MDR6240938.1"/>
    </source>
</evidence>
<name>A0AAE3XRV7_9BACT</name>
<gene>
    <name evidence="1" type="ORF">HNQ88_004014</name>
</gene>
<proteinExistence type="predicted"/>
<dbReference type="Proteomes" id="UP001185092">
    <property type="component" value="Unassembled WGS sequence"/>
</dbReference>
<keyword evidence="2" id="KW-1185">Reference proteome</keyword>
<evidence type="ECO:0000313" key="2">
    <source>
        <dbReference type="Proteomes" id="UP001185092"/>
    </source>
</evidence>
<reference evidence="1" key="1">
    <citation type="submission" date="2023-07" db="EMBL/GenBank/DDBJ databases">
        <title>Genomic Encyclopedia of Type Strains, Phase IV (KMG-IV): sequencing the most valuable type-strain genomes for metagenomic binning, comparative biology and taxonomic classification.</title>
        <authorList>
            <person name="Goeker M."/>
        </authorList>
    </citation>
    <scope>NUCLEOTIDE SEQUENCE</scope>
    <source>
        <strain evidence="1">DSM 26174</strain>
    </source>
</reference>
<comment type="caution">
    <text evidence="1">The sequence shown here is derived from an EMBL/GenBank/DDBJ whole genome shotgun (WGS) entry which is preliminary data.</text>
</comment>
<dbReference type="EMBL" id="JAVDQD010000006">
    <property type="protein sequence ID" value="MDR6240938.1"/>
    <property type="molecule type" value="Genomic_DNA"/>
</dbReference>
<accession>A0AAE3XRV7</accession>
<sequence>MVINLYFNDKVFNAFTFSVLPSNCSTNRDHLRQKVQKITVSLIFECQEKRAMWILWFMVMI</sequence>
<protein>
    <submittedName>
        <fullName evidence="1">Uncharacterized protein</fullName>
    </submittedName>
</protein>